<feature type="non-terminal residue" evidence="1">
    <location>
        <position position="70"/>
    </location>
</feature>
<reference evidence="1" key="1">
    <citation type="submission" date="2018-06" db="EMBL/GenBank/DDBJ databases">
        <authorList>
            <person name="Zhirakovskaya E."/>
        </authorList>
    </citation>
    <scope>NUCLEOTIDE SEQUENCE</scope>
</reference>
<dbReference type="EMBL" id="UOET01000426">
    <property type="protein sequence ID" value="VAW29796.1"/>
    <property type="molecule type" value="Genomic_DNA"/>
</dbReference>
<accession>A0A3B0VCW0</accession>
<gene>
    <name evidence="1" type="ORF">MNBD_BACTEROID07-536</name>
</gene>
<sequence length="70" mass="7665">MKAKIFIFVLAVLMTFQYTQAQTFGQNVKSPSAKDKTAFKPDVSLSLGSSFSTFYPGMSGFSTWVAPEIS</sequence>
<protein>
    <submittedName>
        <fullName evidence="1">Uncharacterized protein</fullName>
    </submittedName>
</protein>
<organism evidence="1">
    <name type="scientific">hydrothermal vent metagenome</name>
    <dbReference type="NCBI Taxonomy" id="652676"/>
    <lineage>
        <taxon>unclassified sequences</taxon>
        <taxon>metagenomes</taxon>
        <taxon>ecological metagenomes</taxon>
    </lineage>
</organism>
<evidence type="ECO:0000313" key="1">
    <source>
        <dbReference type="EMBL" id="VAW29796.1"/>
    </source>
</evidence>
<proteinExistence type="predicted"/>
<name>A0A3B0VCW0_9ZZZZ</name>
<dbReference type="AlphaFoldDB" id="A0A3B0VCW0"/>